<evidence type="ECO:0000313" key="3">
    <source>
        <dbReference type="EMBL" id="SDC96045.1"/>
    </source>
</evidence>
<evidence type="ECO:0000256" key="2">
    <source>
        <dbReference type="RuleBase" id="RU362097"/>
    </source>
</evidence>
<dbReference type="InterPro" id="IPR010131">
    <property type="entry name" value="MdtP/NodT-like"/>
</dbReference>
<evidence type="ECO:0000256" key="1">
    <source>
        <dbReference type="ARBA" id="ARBA00007613"/>
    </source>
</evidence>
<dbReference type="STRING" id="416944.SAMN05421548_112120"/>
<dbReference type="AlphaFoldDB" id="A0A1G6QW69"/>
<organism evidence="3 4">
    <name type="scientific">Paraburkholderia lycopersici</name>
    <dbReference type="NCBI Taxonomy" id="416944"/>
    <lineage>
        <taxon>Bacteria</taxon>
        <taxon>Pseudomonadati</taxon>
        <taxon>Pseudomonadota</taxon>
        <taxon>Betaproteobacteria</taxon>
        <taxon>Burkholderiales</taxon>
        <taxon>Burkholderiaceae</taxon>
        <taxon>Paraburkholderia</taxon>
    </lineage>
</organism>
<gene>
    <name evidence="3" type="ORF">SAMN05421548_112120</name>
</gene>
<accession>A0A1G6QW69</accession>
<protein>
    <submittedName>
        <fullName evidence="3">Efflux transporter, outer membrane factor (OMF) lipoprotein, NodT family</fullName>
    </submittedName>
</protein>
<dbReference type="EMBL" id="FMYQ01000012">
    <property type="protein sequence ID" value="SDC96045.1"/>
    <property type="molecule type" value="Genomic_DNA"/>
</dbReference>
<name>A0A1G6QW69_9BURK</name>
<dbReference type="Gene3D" id="2.20.200.10">
    <property type="entry name" value="Outer membrane efflux proteins (OEP)"/>
    <property type="match status" value="1"/>
</dbReference>
<keyword evidence="4" id="KW-1185">Reference proteome</keyword>
<keyword evidence="2" id="KW-0812">Transmembrane</keyword>
<dbReference type="InterPro" id="IPR003423">
    <property type="entry name" value="OMP_efflux"/>
</dbReference>
<dbReference type="GO" id="GO:0015562">
    <property type="term" value="F:efflux transmembrane transporter activity"/>
    <property type="evidence" value="ECO:0007669"/>
    <property type="project" value="InterPro"/>
</dbReference>
<dbReference type="GO" id="GO:0005886">
    <property type="term" value="C:plasma membrane"/>
    <property type="evidence" value="ECO:0007669"/>
    <property type="project" value="UniProtKB-SubCell"/>
</dbReference>
<dbReference type="SUPFAM" id="SSF56954">
    <property type="entry name" value="Outer membrane efflux proteins (OEP)"/>
    <property type="match status" value="1"/>
</dbReference>
<keyword evidence="2 3" id="KW-0449">Lipoprotein</keyword>
<proteinExistence type="inferred from homology"/>
<dbReference type="Pfam" id="PF02321">
    <property type="entry name" value="OEP"/>
    <property type="match status" value="2"/>
</dbReference>
<dbReference type="Gene3D" id="1.20.1600.10">
    <property type="entry name" value="Outer membrane efflux proteins (OEP)"/>
    <property type="match status" value="1"/>
</dbReference>
<comment type="subcellular location">
    <subcellularLocation>
        <location evidence="2">Cell membrane</location>
        <topology evidence="2">Lipid-anchor</topology>
    </subcellularLocation>
</comment>
<dbReference type="Proteomes" id="UP000198908">
    <property type="component" value="Unassembled WGS sequence"/>
</dbReference>
<keyword evidence="2" id="KW-1134">Transmembrane beta strand</keyword>
<comment type="similarity">
    <text evidence="1 2">Belongs to the outer membrane factor (OMF) (TC 1.B.17) family.</text>
</comment>
<dbReference type="PANTHER" id="PTHR30203:SF33">
    <property type="entry name" value="BLR4455 PROTEIN"/>
    <property type="match status" value="1"/>
</dbReference>
<keyword evidence="2" id="KW-0564">Palmitate</keyword>
<reference evidence="4" key="1">
    <citation type="submission" date="2016-09" db="EMBL/GenBank/DDBJ databases">
        <authorList>
            <person name="Varghese N."/>
            <person name="Submissions S."/>
        </authorList>
    </citation>
    <scope>NUCLEOTIDE SEQUENCE [LARGE SCALE GENOMIC DNA]</scope>
    <source>
        <strain evidence="4">TNe-862</strain>
    </source>
</reference>
<dbReference type="PANTHER" id="PTHR30203">
    <property type="entry name" value="OUTER MEMBRANE CATION EFFLUX PROTEIN"/>
    <property type="match status" value="1"/>
</dbReference>
<keyword evidence="2" id="KW-0472">Membrane</keyword>
<evidence type="ECO:0000313" key="4">
    <source>
        <dbReference type="Proteomes" id="UP000198908"/>
    </source>
</evidence>
<sequence>MLNVNGGQAGILCGVAVSATARRIVPLLLVFLSMLGGCAVGPDFARPATSAEAGYRTAPVTLPSAGSTDPQQHLQAGGEIVSQWWTLFRSDELDSTLSLAIAQNPTLDTARATLAQAQQAILVARGGYFPQVDLGAGAERARVSTGAFEKAVHASGTLFSIGPTVSYSVDLFGRVRREVEENTALADVQRYALAAAWLTLTGNAVNTAITSASAREQLRAVQDIIAVDQRNVDLVEIERSAGKAARTDVLAAQSQLAADVALLPPLKQQLSAAHDALAILVGKTPAQWAAPRFDFDMLALPVAVPVTLPSDLVRARPDILAAEAQLHAASAAIGVATAQLYPSITLSASWTQEAGSMGPLFDEANGLWSVAAGLTAPLFHGGALKAQRQAAVDAFDAQLGIYRETVLAAFGQVADTLKALQHDAEELAAQRTALDAAQASLALSQESYKVGAASLLDVLQAQRLYAQARLGYAKARGQRYLDTAQLFEATGGGWQASVASSTAPAP</sequence>
<dbReference type="NCBIfam" id="TIGR01845">
    <property type="entry name" value="outer_NodT"/>
    <property type="match status" value="1"/>
</dbReference>